<dbReference type="FunFam" id="1.10.8.60:FF:000039">
    <property type="entry name" value="peroxisome biogenesis factor 6"/>
    <property type="match status" value="1"/>
</dbReference>
<dbReference type="PANTHER" id="PTHR23077:SF9">
    <property type="entry name" value="PEROXISOMAL ATPASE PEX6"/>
    <property type="match status" value="1"/>
</dbReference>
<dbReference type="Ensembl" id="ENSSLUT00000035893.1">
    <property type="protein sequence ID" value="ENSSLUP00000034807.1"/>
    <property type="gene ID" value="ENSSLUG00000015444.1"/>
</dbReference>
<evidence type="ECO:0000256" key="1">
    <source>
        <dbReference type="ARBA" id="ARBA00004370"/>
    </source>
</evidence>
<dbReference type="InterPro" id="IPR003960">
    <property type="entry name" value="ATPase_AAA_CS"/>
</dbReference>
<evidence type="ECO:0000256" key="10">
    <source>
        <dbReference type="ARBA" id="ARBA00048778"/>
    </source>
</evidence>
<comment type="catalytic activity">
    <reaction evidence="10">
        <text>ATP + H2O = ADP + phosphate + H(+)</text>
        <dbReference type="Rhea" id="RHEA:13065"/>
        <dbReference type="ChEBI" id="CHEBI:15377"/>
        <dbReference type="ChEBI" id="CHEBI:15378"/>
        <dbReference type="ChEBI" id="CHEBI:30616"/>
        <dbReference type="ChEBI" id="CHEBI:43474"/>
        <dbReference type="ChEBI" id="CHEBI:456216"/>
    </reaction>
    <physiologicalReaction direction="left-to-right" evidence="10">
        <dbReference type="Rhea" id="RHEA:13066"/>
    </physiologicalReaction>
</comment>
<dbReference type="InterPro" id="IPR027417">
    <property type="entry name" value="P-loop_NTPase"/>
</dbReference>
<protein>
    <recommendedName>
        <fullName evidence="8">Peroxisomal ATPase PEX6</fullName>
    </recommendedName>
    <alternativeName>
        <fullName evidence="9">Peroxin-6</fullName>
    </alternativeName>
</protein>
<dbReference type="Proteomes" id="UP000694568">
    <property type="component" value="Unplaced"/>
</dbReference>
<name>A0A8C9Z516_SANLU</name>
<dbReference type="SUPFAM" id="SSF52540">
    <property type="entry name" value="P-loop containing nucleoside triphosphate hydrolases"/>
    <property type="match status" value="2"/>
</dbReference>
<dbReference type="GO" id="GO:0005524">
    <property type="term" value="F:ATP binding"/>
    <property type="evidence" value="ECO:0007669"/>
    <property type="project" value="UniProtKB-KW"/>
</dbReference>
<dbReference type="InterPro" id="IPR057604">
    <property type="entry name" value="DPBB_PEX6"/>
</dbReference>
<dbReference type="GO" id="GO:0016887">
    <property type="term" value="F:ATP hydrolysis activity"/>
    <property type="evidence" value="ECO:0007669"/>
    <property type="project" value="InterPro"/>
</dbReference>
<proteinExistence type="inferred from homology"/>
<dbReference type="GO" id="GO:0016558">
    <property type="term" value="P:protein import into peroxisome matrix"/>
    <property type="evidence" value="ECO:0007669"/>
    <property type="project" value="TreeGrafter"/>
</dbReference>
<evidence type="ECO:0000256" key="3">
    <source>
        <dbReference type="ARBA" id="ARBA00022593"/>
    </source>
</evidence>
<dbReference type="InterPro" id="IPR041569">
    <property type="entry name" value="AAA_lid_3"/>
</dbReference>
<dbReference type="AlphaFoldDB" id="A0A8C9Z516"/>
<dbReference type="Gene3D" id="1.10.8.60">
    <property type="match status" value="2"/>
</dbReference>
<dbReference type="Pfam" id="PF25395">
    <property type="entry name" value="DPBB_PEX6"/>
    <property type="match status" value="1"/>
</dbReference>
<accession>A0A8C9Z516</accession>
<comment type="subcellular location">
    <subcellularLocation>
        <location evidence="1">Membrane</location>
    </subcellularLocation>
</comment>
<reference evidence="12" key="2">
    <citation type="submission" date="2025-09" db="UniProtKB">
        <authorList>
            <consortium name="Ensembl"/>
        </authorList>
    </citation>
    <scope>IDENTIFICATION</scope>
</reference>
<evidence type="ECO:0000256" key="9">
    <source>
        <dbReference type="ARBA" id="ARBA00034920"/>
    </source>
</evidence>
<dbReference type="Pfam" id="PF17862">
    <property type="entry name" value="AAA_lid_3"/>
    <property type="match status" value="1"/>
</dbReference>
<feature type="domain" description="AAA+ ATPase" evidence="11">
    <location>
        <begin position="823"/>
        <end position="961"/>
    </location>
</feature>
<comment type="similarity">
    <text evidence="2">Belongs to the AAA ATPase family.</text>
</comment>
<evidence type="ECO:0000256" key="7">
    <source>
        <dbReference type="ARBA" id="ARBA00023136"/>
    </source>
</evidence>
<dbReference type="InterPro" id="IPR003593">
    <property type="entry name" value="AAA+_ATPase"/>
</dbReference>
<dbReference type="InterPro" id="IPR050168">
    <property type="entry name" value="AAA_ATPase_domain"/>
</dbReference>
<evidence type="ECO:0000256" key="5">
    <source>
        <dbReference type="ARBA" id="ARBA00022801"/>
    </source>
</evidence>
<organism evidence="12 13">
    <name type="scientific">Sander lucioperca</name>
    <name type="common">Pike-perch</name>
    <name type="synonym">Perca lucioperca</name>
    <dbReference type="NCBI Taxonomy" id="283035"/>
    <lineage>
        <taxon>Eukaryota</taxon>
        <taxon>Metazoa</taxon>
        <taxon>Chordata</taxon>
        <taxon>Craniata</taxon>
        <taxon>Vertebrata</taxon>
        <taxon>Euteleostomi</taxon>
        <taxon>Actinopterygii</taxon>
        <taxon>Neopterygii</taxon>
        <taxon>Teleostei</taxon>
        <taxon>Neoteleostei</taxon>
        <taxon>Acanthomorphata</taxon>
        <taxon>Eupercaria</taxon>
        <taxon>Perciformes</taxon>
        <taxon>Percoidei</taxon>
        <taxon>Percidae</taxon>
        <taxon>Luciopercinae</taxon>
        <taxon>Sander</taxon>
    </lineage>
</organism>
<evidence type="ECO:0000313" key="13">
    <source>
        <dbReference type="Proteomes" id="UP000694568"/>
    </source>
</evidence>
<dbReference type="GeneTree" id="ENSGT00550000074953"/>
<reference evidence="12" key="1">
    <citation type="submission" date="2025-08" db="UniProtKB">
        <authorList>
            <consortium name="Ensembl"/>
        </authorList>
    </citation>
    <scope>IDENTIFICATION</scope>
</reference>
<feature type="domain" description="AAA+ ATPase" evidence="11">
    <location>
        <begin position="558"/>
        <end position="689"/>
    </location>
</feature>
<dbReference type="Pfam" id="PF00004">
    <property type="entry name" value="AAA"/>
    <property type="match status" value="2"/>
</dbReference>
<dbReference type="InterPro" id="IPR003959">
    <property type="entry name" value="ATPase_AAA_core"/>
</dbReference>
<keyword evidence="4" id="KW-0547">Nucleotide-binding</keyword>
<keyword evidence="5" id="KW-0378">Hydrolase</keyword>
<dbReference type="GO" id="GO:0005829">
    <property type="term" value="C:cytosol"/>
    <property type="evidence" value="ECO:0007669"/>
    <property type="project" value="TreeGrafter"/>
</dbReference>
<sequence length="1067" mass="114396">DAAPVQAELRCLESFPSHLSPLDVLIFKSHSHIVFQNDTDPPTVLFTPQPPQGTTSPGILLRVHPTTAEETGGPSSEAETAGCRGAPSGGMVQLFASRFLLRHHGLQRLGSTGTVRALEPVPLDRVVLGARSRQSLRWAAAERFTSGLLELCSPGQWLLARRGDPLLLPRHPLLGEDPGQAELLVLDCSPVTQGRITADTALLLTDCWDPADAAGGAVPPPPPPLRLGVDAALPPLCVSDFAHYADGLGGGRSLLDNRRLLDSGFSGVLQALEGRVDVRVVDARRWLGVGGHRGSVDPDSCVFVSKQLLLRLGLFNHEWVKVSRPGAASRPERLASVLVVDSTQSPDLQNQDEVGFISAALWFNMTDGDVMPVNGCTLRIKRWRAAPLPAPGAHRSDSFCRSASPPYASELHVQLVASPLYSSLGCYDSLLSEHFSTPRLVAQGDVLAVPAANHPDLLENNSEGIHRCPVLFFRVQKVCSSAEREEGQEEEAHLADRLHTSLYMTASTVSSPVPCCLSEDGASLWSALSPPGLVRTVELLCSIVLPHLQHRCVQVGLSGCAVLLHGPAGSGKVTAVSAASRRLNLHLLKVDSVSVCADTPAASEVKLSGVFQRAAALQPCVLLLRNLQLLLRPRGGHGEEDGRVQAALCQLLHSAPSSVVVVATVCRPRELSAGVAAAFVHQVVLESPSEEQRRSVLLSLSRELPLGRDVDLERISKLTAGFVLGDLRALLVEAGRAARRRLLHTCVGWREEDLCSSGVTVLNQDFLSALETLQDAQSAAIGAPKIPAVRWEDVGGLQQVKKEILDTVQLPLQRPELLSLGLNRTGVLLYGPPGTGKTLLAKAVATECSMTFLSVKGPELINMYVGQSEENIREVFCRARSAAPCVVFFDELDSLAPSRGRSGDSGGGSIKVVSQLLAELDALHSAAGVFVIGATNRPDLLDQSLLRPGRFDKLVYVGINEDRESQLQVLQAILRKFQVDSAVDLQQVLEHCPDHMTGADLYALCSDAMTAAIKRKISLIDGGLDSEDSPVLVSVEDFSSALENFKPSVSAEELLRYANIQQKLTAK</sequence>
<evidence type="ECO:0000313" key="12">
    <source>
        <dbReference type="Ensembl" id="ENSSLUP00000034807.1"/>
    </source>
</evidence>
<evidence type="ECO:0000259" key="11">
    <source>
        <dbReference type="SMART" id="SM00382"/>
    </source>
</evidence>
<evidence type="ECO:0000256" key="6">
    <source>
        <dbReference type="ARBA" id="ARBA00022840"/>
    </source>
</evidence>
<keyword evidence="7" id="KW-0472">Membrane</keyword>
<evidence type="ECO:0000256" key="2">
    <source>
        <dbReference type="ARBA" id="ARBA00006914"/>
    </source>
</evidence>
<dbReference type="Gene3D" id="3.40.50.300">
    <property type="entry name" value="P-loop containing nucleotide triphosphate hydrolases"/>
    <property type="match status" value="2"/>
</dbReference>
<keyword evidence="6" id="KW-0067">ATP-binding</keyword>
<dbReference type="FunFam" id="3.40.50.300:FF:000109">
    <property type="entry name" value="Peroxisomal biogenesis factor 6"/>
    <property type="match status" value="1"/>
</dbReference>
<evidence type="ECO:0000256" key="4">
    <source>
        <dbReference type="ARBA" id="ARBA00022741"/>
    </source>
</evidence>
<keyword evidence="3" id="KW-0962">Peroxisome biogenesis</keyword>
<dbReference type="PANTHER" id="PTHR23077">
    <property type="entry name" value="AAA-FAMILY ATPASE"/>
    <property type="match status" value="1"/>
</dbReference>
<dbReference type="SMART" id="SM00382">
    <property type="entry name" value="AAA"/>
    <property type="match status" value="2"/>
</dbReference>
<keyword evidence="13" id="KW-1185">Reference proteome</keyword>
<dbReference type="PROSITE" id="PS00674">
    <property type="entry name" value="AAA"/>
    <property type="match status" value="1"/>
</dbReference>
<evidence type="ECO:0000256" key="8">
    <source>
        <dbReference type="ARBA" id="ARBA00034811"/>
    </source>
</evidence>
<dbReference type="GO" id="GO:0005778">
    <property type="term" value="C:peroxisomal membrane"/>
    <property type="evidence" value="ECO:0007669"/>
    <property type="project" value="TreeGrafter"/>
</dbReference>